<dbReference type="HOGENOM" id="CLU_1012828_0_0_1"/>
<feature type="region of interest" description="Disordered" evidence="1">
    <location>
        <begin position="211"/>
        <end position="275"/>
    </location>
</feature>
<protein>
    <submittedName>
        <fullName evidence="2 3">Uncharacterized protein</fullName>
    </submittedName>
</protein>
<feature type="compositionally biased region" description="Basic residues" evidence="1">
    <location>
        <begin position="239"/>
        <end position="250"/>
    </location>
</feature>
<evidence type="ECO:0000313" key="4">
    <source>
        <dbReference type="Proteomes" id="UP000014760"/>
    </source>
</evidence>
<dbReference type="Proteomes" id="UP000014760">
    <property type="component" value="Unassembled WGS sequence"/>
</dbReference>
<dbReference type="EMBL" id="KB309774">
    <property type="protein sequence ID" value="ELT93334.1"/>
    <property type="molecule type" value="Genomic_DNA"/>
</dbReference>
<accession>R7TI01</accession>
<reference evidence="4" key="1">
    <citation type="submission" date="2012-12" db="EMBL/GenBank/DDBJ databases">
        <authorList>
            <person name="Hellsten U."/>
            <person name="Grimwood J."/>
            <person name="Chapman J.A."/>
            <person name="Shapiro H."/>
            <person name="Aerts A."/>
            <person name="Otillar R.P."/>
            <person name="Terry A.Y."/>
            <person name="Boore J.L."/>
            <person name="Simakov O."/>
            <person name="Marletaz F."/>
            <person name="Cho S.-J."/>
            <person name="Edsinger-Gonzales E."/>
            <person name="Havlak P."/>
            <person name="Kuo D.-H."/>
            <person name="Larsson T."/>
            <person name="Lv J."/>
            <person name="Arendt D."/>
            <person name="Savage R."/>
            <person name="Osoegawa K."/>
            <person name="de Jong P."/>
            <person name="Lindberg D.R."/>
            <person name="Seaver E.C."/>
            <person name="Weisblat D.A."/>
            <person name="Putnam N.H."/>
            <person name="Grigoriev I.V."/>
            <person name="Rokhsar D.S."/>
        </authorList>
    </citation>
    <scope>NUCLEOTIDE SEQUENCE</scope>
    <source>
        <strain evidence="4">I ESC-2004</strain>
    </source>
</reference>
<reference evidence="3" key="3">
    <citation type="submission" date="2015-06" db="UniProtKB">
        <authorList>
            <consortium name="EnsemblMetazoa"/>
        </authorList>
    </citation>
    <scope>IDENTIFICATION</scope>
</reference>
<reference evidence="2 4" key="2">
    <citation type="journal article" date="2013" name="Nature">
        <title>Insights into bilaterian evolution from three spiralian genomes.</title>
        <authorList>
            <person name="Simakov O."/>
            <person name="Marletaz F."/>
            <person name="Cho S.J."/>
            <person name="Edsinger-Gonzales E."/>
            <person name="Havlak P."/>
            <person name="Hellsten U."/>
            <person name="Kuo D.H."/>
            <person name="Larsson T."/>
            <person name="Lv J."/>
            <person name="Arendt D."/>
            <person name="Savage R."/>
            <person name="Osoegawa K."/>
            <person name="de Jong P."/>
            <person name="Grimwood J."/>
            <person name="Chapman J.A."/>
            <person name="Shapiro H."/>
            <person name="Aerts A."/>
            <person name="Otillar R.P."/>
            <person name="Terry A.Y."/>
            <person name="Boore J.L."/>
            <person name="Grigoriev I.V."/>
            <person name="Lindberg D.R."/>
            <person name="Seaver E.C."/>
            <person name="Weisblat D.A."/>
            <person name="Putnam N.H."/>
            <person name="Rokhsar D.S."/>
        </authorList>
    </citation>
    <scope>NUCLEOTIDE SEQUENCE</scope>
    <source>
        <strain evidence="2 4">I ESC-2004</strain>
    </source>
</reference>
<gene>
    <name evidence="2" type="ORF">CAPTEDRAFT_224360</name>
</gene>
<proteinExistence type="predicted"/>
<organism evidence="2">
    <name type="scientific">Capitella teleta</name>
    <name type="common">Polychaete worm</name>
    <dbReference type="NCBI Taxonomy" id="283909"/>
    <lineage>
        <taxon>Eukaryota</taxon>
        <taxon>Metazoa</taxon>
        <taxon>Spiralia</taxon>
        <taxon>Lophotrochozoa</taxon>
        <taxon>Annelida</taxon>
        <taxon>Polychaeta</taxon>
        <taxon>Sedentaria</taxon>
        <taxon>Scolecida</taxon>
        <taxon>Capitellidae</taxon>
        <taxon>Capitella</taxon>
    </lineage>
</organism>
<feature type="compositionally biased region" description="Basic and acidic residues" evidence="1">
    <location>
        <begin position="211"/>
        <end position="226"/>
    </location>
</feature>
<sequence length="275" mass="30490">MVCGSCNGAGDNLRFSRHLQDEFPRSNSFTMGVPNGYTHNCLCGGGHGCHSFEVIPPSFNMTSVTTTTTMNPPQEPCCPHGVQPHCCHHCCVPPGPQNPGPPPQTHRPAATANSVRWNKTSMLRHINQAQKNEMTAKNKMWATNRFGVNTPGLETFRFGGRVIPKKYLKYPHDTHHGHGYCPVHPESTCMCAKCSGGTATASCSCKRRDEQGWHNEGFDNNRRDRLPPNARTASEQRSKSRSKSPRRRPFIPRGDRTYDPPIHSTFAGSRTKGKV</sequence>
<dbReference type="AlphaFoldDB" id="R7TI01"/>
<evidence type="ECO:0000256" key="1">
    <source>
        <dbReference type="SAM" id="MobiDB-lite"/>
    </source>
</evidence>
<evidence type="ECO:0000313" key="3">
    <source>
        <dbReference type="EnsemblMetazoa" id="CapteP224360"/>
    </source>
</evidence>
<keyword evidence="4" id="KW-1185">Reference proteome</keyword>
<name>R7TI01_CAPTE</name>
<dbReference type="EnsemblMetazoa" id="CapteT224360">
    <property type="protein sequence ID" value="CapteP224360"/>
    <property type="gene ID" value="CapteG224360"/>
</dbReference>
<evidence type="ECO:0000313" key="2">
    <source>
        <dbReference type="EMBL" id="ELT93334.1"/>
    </source>
</evidence>
<dbReference type="EMBL" id="AMQN01012817">
    <property type="status" value="NOT_ANNOTATED_CDS"/>
    <property type="molecule type" value="Genomic_DNA"/>
</dbReference>